<dbReference type="InterPro" id="IPR026444">
    <property type="entry name" value="Secre_tail"/>
</dbReference>
<dbReference type="CDD" id="cd06263">
    <property type="entry name" value="MAM"/>
    <property type="match status" value="1"/>
</dbReference>
<dbReference type="InterPro" id="IPR000998">
    <property type="entry name" value="MAM_dom"/>
</dbReference>
<feature type="chain" id="PRO_5011658810" evidence="4">
    <location>
        <begin position="33"/>
        <end position="1790"/>
    </location>
</feature>
<organism evidence="6 7">
    <name type="scientific">Olleya namhaensis</name>
    <dbReference type="NCBI Taxonomy" id="1144750"/>
    <lineage>
        <taxon>Bacteria</taxon>
        <taxon>Pseudomonadati</taxon>
        <taxon>Bacteroidota</taxon>
        <taxon>Flavobacteriia</taxon>
        <taxon>Flavobacteriales</taxon>
        <taxon>Flavobacteriaceae</taxon>
    </lineage>
</organism>
<dbReference type="PANTHER" id="PTHR23282">
    <property type="entry name" value="APICAL ENDOSOMAL GLYCOPROTEIN PRECURSOR"/>
    <property type="match status" value="1"/>
</dbReference>
<dbReference type="GO" id="GO:0004553">
    <property type="term" value="F:hydrolase activity, hydrolyzing O-glycosyl compounds"/>
    <property type="evidence" value="ECO:0007669"/>
    <property type="project" value="UniProtKB-ARBA"/>
</dbReference>
<name>A0A1I3SYD3_9FLAO</name>
<dbReference type="InterPro" id="IPR013320">
    <property type="entry name" value="ConA-like_dom_sf"/>
</dbReference>
<dbReference type="InterPro" id="IPR051560">
    <property type="entry name" value="MAM_domain-containing"/>
</dbReference>
<feature type="region of interest" description="Disordered" evidence="3">
    <location>
        <begin position="171"/>
        <end position="195"/>
    </location>
</feature>
<dbReference type="Gene3D" id="2.60.40.10">
    <property type="entry name" value="Immunoglobulins"/>
    <property type="match status" value="1"/>
</dbReference>
<feature type="domain" description="MAM" evidence="5">
    <location>
        <begin position="156"/>
        <end position="320"/>
    </location>
</feature>
<dbReference type="GO" id="GO:0016020">
    <property type="term" value="C:membrane"/>
    <property type="evidence" value="ECO:0007669"/>
    <property type="project" value="InterPro"/>
</dbReference>
<dbReference type="Pfam" id="PF00629">
    <property type="entry name" value="MAM"/>
    <property type="match status" value="1"/>
</dbReference>
<dbReference type="PROSITE" id="PS50060">
    <property type="entry name" value="MAM_2"/>
    <property type="match status" value="1"/>
</dbReference>
<dbReference type="Pfam" id="PF18962">
    <property type="entry name" value="Por_Secre_tail"/>
    <property type="match status" value="1"/>
</dbReference>
<dbReference type="SMART" id="SM00560">
    <property type="entry name" value="LamGL"/>
    <property type="match status" value="1"/>
</dbReference>
<dbReference type="InterPro" id="IPR006558">
    <property type="entry name" value="LamG-like"/>
</dbReference>
<dbReference type="NCBIfam" id="TIGR04183">
    <property type="entry name" value="Por_Secre_tail"/>
    <property type="match status" value="1"/>
</dbReference>
<accession>A0A1I3SYD3</accession>
<dbReference type="STRING" id="1144750.SAMN05443431_1133"/>
<evidence type="ECO:0000256" key="1">
    <source>
        <dbReference type="ARBA" id="ARBA00022729"/>
    </source>
</evidence>
<dbReference type="Proteomes" id="UP000199559">
    <property type="component" value="Unassembled WGS sequence"/>
</dbReference>
<evidence type="ECO:0000259" key="5">
    <source>
        <dbReference type="PROSITE" id="PS50060"/>
    </source>
</evidence>
<evidence type="ECO:0000313" key="7">
    <source>
        <dbReference type="Proteomes" id="UP000199559"/>
    </source>
</evidence>
<protein>
    <submittedName>
        <fullName evidence="6">Por secretion system C-terminal sorting domain-containing protein</fullName>
    </submittedName>
</protein>
<evidence type="ECO:0000256" key="2">
    <source>
        <dbReference type="ARBA" id="ARBA00023157"/>
    </source>
</evidence>
<dbReference type="PANTHER" id="PTHR23282:SF101">
    <property type="entry name" value="MAM DOMAIN-CONTAINING PROTEIN"/>
    <property type="match status" value="1"/>
</dbReference>
<dbReference type="Pfam" id="PF13385">
    <property type="entry name" value="Laminin_G_3"/>
    <property type="match status" value="1"/>
</dbReference>
<dbReference type="InterPro" id="IPR013783">
    <property type="entry name" value="Ig-like_fold"/>
</dbReference>
<dbReference type="SUPFAM" id="SSF49899">
    <property type="entry name" value="Concanavalin A-like lectins/glucanases"/>
    <property type="match status" value="2"/>
</dbReference>
<dbReference type="SMART" id="SM00137">
    <property type="entry name" value="MAM"/>
    <property type="match status" value="1"/>
</dbReference>
<reference evidence="7" key="1">
    <citation type="submission" date="2016-10" db="EMBL/GenBank/DDBJ databases">
        <authorList>
            <person name="Varghese N."/>
            <person name="Submissions S."/>
        </authorList>
    </citation>
    <scope>NUCLEOTIDE SEQUENCE [LARGE SCALE GENOMIC DNA]</scope>
    <source>
        <strain evidence="7">DSM 28881</strain>
    </source>
</reference>
<keyword evidence="7" id="KW-1185">Reference proteome</keyword>
<dbReference type="RefSeq" id="WP_245741157.1">
    <property type="nucleotide sequence ID" value="NZ_FORM01000013.1"/>
</dbReference>
<dbReference type="Pfam" id="PF26628">
    <property type="entry name" value="DUF8202"/>
    <property type="match status" value="1"/>
</dbReference>
<feature type="signal peptide" evidence="4">
    <location>
        <begin position="1"/>
        <end position="32"/>
    </location>
</feature>
<sequence length="1790" mass="193560">MKNYTPKVLLAKTLCKNMMFTVLFLSFSLTYAQTSAVQVTVNWPEWSSENRVQIYNPSGTLLATIDDGYTGASNSSYSTTLDLSCLPDGNNYYATMYDTYNDGWNGGASNITITSSGTTVLTNSGNSANSGGTTLYFNVSGGCSATCTSVITTFPYTESFESGLGDWSQDTGDNMNWTRDANGTPSSNTGPSTANDGNYYLYTEATDYNNSTTNLISPCFDLSGASNPVFSFYYHMYGSATGNLNVDLSTNNGATFPNNIWSQSGQVQTSNGASWALVTLDLSAYVGQSINLRFSGTTGNGFRSDIAIDDISLIATTTPLPEIDITGNSISIINGDTTPNTSDNTDFGSTNVTTGNATKTFLINNDGTLPLNLTGLSPYVTITGANASDFTLTTTPTSVIAAGNTTSFDITFDPSANGLRSAILTIANNDSNENPYVFYIQGYGTTSSVTNGPGGITANLETWLKANDGAGVSDNQPITTWYDQANTNNATVNTAGQEPTYRDHPDYNVNFNAVLDFDSSYTLAPTDDDYSYDSTNGDFLEGGTGFYTQDMFAVILPDTNINATFGNMDVFCGDEDINTNTVDVTGFGYGRYSARFTNEVFAYCVGPTTATSPYTGYGVADNNTSNNYNNVGILNARNNSALTRQELFYNANNVETVQNDISDFSNVNNSRYWIGRSEGYEAATNARIVEIISFSSRKNDANLLDERNKIQSYLAIKYGVTLGVNGTSQDYVASNGSVIWDTSANSGFNYDIAGIGRDDDSDLTQKQSKSVNNSSIVAISLTNTETTNNLNTSAFNTSNEFLVWGNDGQNTSTSGSSITVSLGPATVTTITDVMNRKWKIVETAGDDIGKVEVSVFDTDLAGLPPLTGNDAYVLLVSDDAGFSTNLQTVFLDSNTFNGIPTKEGSYDFDGTKYFTFGVAHEEIKSRHLGFDGVDNFTLVGDKIDLAGDFTASAWVKTNGSNALASDKTIVAKNDGVDGYKFFLTDSNLVSFTIGTTTSGKIESNTTIPNNVWHHVACVYDNGIAKLYIDGVLDTTKTLINPTPNGSDFAIGAIYIDKTNVLDFFKGDIDEVRIWDQALSITQLRYVMNQELEKAGTVVNGVIVPNTITKNDINSINWTNLKAYYNMNSYIGTHLNDVSGNGNRGSLTDPSKFTLEFQSSPLPYNTSADGNWDNSNSWASGTEWYIPGSQSLVDPNITIDWNIVNTNHNVTLDNATLPSINKNNRTILALNVQNNILTADGATATNSGNGLTITHYLKIDGKIDLQGESQLIQTFESDLDSTSSGTLERDQQGTQDLYTYNYWSSPVGVTNTTSNNNSYTVPTIFKDGSNPAAPVDINFITNSYDGTSGTPIGIADYWIWKYANQSGAYADWQHVRSTGSLNTGEGFTLKGVNNTNGNVLTEQNYVFQGKPNNGEITLPITAANEYLIGNPYASAIDAHQFILDNGPTIEGTGSTTGTLYYWEHWGGGSHNLAQYQGGYASYNLSGATPAASYGTNDPLVATGGTPSKLPGRYIPVAQGFFVKSENTGTLKFNNNQRVFEKEGSGSSVFVRQDVDNTTDDNYNSDERLKIRLGLNSVNGIHRQLLVTQDPNATSGYDWGYDGESTENQIDDMYWDINNGNYIIQGIDVINTSTVLPLILKTNLDGNNTITIDALENVPSDLDIYIHDILNATYSDLRVSDFTIQLVAGEYTDRFELVFSASETLGVQDLTLETTLNTYYANSSNSIVVSNPKLNSITSVNLYNILGQLIADFSDLETQDYIELKTGKLSTGTYIIKLKTDNGELSKKVLVE</sequence>
<dbReference type="Gene3D" id="2.60.120.200">
    <property type="match status" value="2"/>
</dbReference>
<dbReference type="InterPro" id="IPR058515">
    <property type="entry name" value="DUF8202"/>
</dbReference>
<evidence type="ECO:0000313" key="6">
    <source>
        <dbReference type="EMBL" id="SFJ63858.1"/>
    </source>
</evidence>
<dbReference type="GO" id="GO:0005975">
    <property type="term" value="P:carbohydrate metabolic process"/>
    <property type="evidence" value="ECO:0007669"/>
    <property type="project" value="UniProtKB-ARBA"/>
</dbReference>
<evidence type="ECO:0000256" key="3">
    <source>
        <dbReference type="SAM" id="MobiDB-lite"/>
    </source>
</evidence>
<keyword evidence="1 4" id="KW-0732">Signal</keyword>
<dbReference type="EMBL" id="FORM01000013">
    <property type="protein sequence ID" value="SFJ63858.1"/>
    <property type="molecule type" value="Genomic_DNA"/>
</dbReference>
<gene>
    <name evidence="6" type="ORF">SAMN05443431_1133</name>
</gene>
<dbReference type="NCBIfam" id="NF012200">
    <property type="entry name" value="choice_anch_D"/>
    <property type="match status" value="1"/>
</dbReference>
<keyword evidence="2" id="KW-1015">Disulfide bond</keyword>
<evidence type="ECO:0000256" key="4">
    <source>
        <dbReference type="SAM" id="SignalP"/>
    </source>
</evidence>
<proteinExistence type="predicted"/>